<feature type="chain" id="PRO_5046348593" evidence="8">
    <location>
        <begin position="28"/>
        <end position="439"/>
    </location>
</feature>
<dbReference type="PANTHER" id="PTHR21666:SF288">
    <property type="entry name" value="CELL DIVISION PROTEIN YTFB"/>
    <property type="match status" value="1"/>
</dbReference>
<dbReference type="InterPro" id="IPR016047">
    <property type="entry name" value="M23ase_b-sheet_dom"/>
</dbReference>
<evidence type="ECO:0000256" key="6">
    <source>
        <dbReference type="ARBA" id="ARBA00023049"/>
    </source>
</evidence>
<feature type="coiled-coil region" evidence="7">
    <location>
        <begin position="204"/>
        <end position="262"/>
    </location>
</feature>
<feature type="domain" description="M23ase beta-sheet core" evidence="9">
    <location>
        <begin position="323"/>
        <end position="425"/>
    </location>
</feature>
<feature type="signal peptide" evidence="8">
    <location>
        <begin position="1"/>
        <end position="27"/>
    </location>
</feature>
<keyword evidence="8" id="KW-0732">Signal</keyword>
<evidence type="ECO:0000256" key="5">
    <source>
        <dbReference type="ARBA" id="ARBA00022833"/>
    </source>
</evidence>
<feature type="coiled-coil region" evidence="7">
    <location>
        <begin position="35"/>
        <end position="118"/>
    </location>
</feature>
<keyword evidence="5" id="KW-0862">Zinc</keyword>
<keyword evidence="3" id="KW-0479">Metal-binding</keyword>
<dbReference type="InterPro" id="IPR050570">
    <property type="entry name" value="Cell_wall_metabolism_enzyme"/>
</dbReference>
<dbReference type="Gene3D" id="2.70.70.10">
    <property type="entry name" value="Glucose Permease (Domain IIA)"/>
    <property type="match status" value="1"/>
</dbReference>
<evidence type="ECO:0000313" key="10">
    <source>
        <dbReference type="EMBL" id="MCF4097534.1"/>
    </source>
</evidence>
<keyword evidence="7" id="KW-0175">Coiled coil</keyword>
<comment type="caution">
    <text evidence="10">The sequence shown here is derived from an EMBL/GenBank/DDBJ whole genome shotgun (WGS) entry which is preliminary data.</text>
</comment>
<dbReference type="CDD" id="cd12797">
    <property type="entry name" value="M23_peptidase"/>
    <property type="match status" value="1"/>
</dbReference>
<dbReference type="PANTHER" id="PTHR21666">
    <property type="entry name" value="PEPTIDASE-RELATED"/>
    <property type="match status" value="1"/>
</dbReference>
<keyword evidence="11" id="KW-1185">Reference proteome</keyword>
<keyword evidence="6" id="KW-0482">Metalloprotease</keyword>
<proteinExistence type="predicted"/>
<dbReference type="SUPFAM" id="SSF51261">
    <property type="entry name" value="Duplicated hybrid motif"/>
    <property type="match status" value="1"/>
</dbReference>
<dbReference type="InterPro" id="IPR011055">
    <property type="entry name" value="Dup_hybrid_motif"/>
</dbReference>
<name>A0ABS9E3T7_9HYPH</name>
<evidence type="ECO:0000256" key="1">
    <source>
        <dbReference type="ARBA" id="ARBA00001947"/>
    </source>
</evidence>
<sequence>MRQIGKASRLSAGIVLASTIWMGPGFAQFNDPATTKDAQIELDQVKLTIELTEERVEELKAQVEELSGDRTEQTAALIEAAQRVKLAEIEANAIAERLASLKAEERTIRATLEDENQEIGTLLTALQQLGRNPPPALIIEPGNAVDSARAGSLLASVLPQLASRADAVRMELDSLLAISEEVEAEQKLLVANLTVLREERLRIATLIEARKRGLERVNEELEAEQREAELLASRATSLTQLIETLEEKVQSVSDANADAEAADAAQGEVGEALEQSVIDLALADTSRTEPAFPFALGKGHLTPPAVGVEVVAYGADDKFGGTSQGSYIVTRPEAQIVAPADGWVVYKGPYLNYGQIIILNMGQGYHLLLAGMDSADVALGQFVLMGEPLGKMGARTNSQTIATSAGNSRPTLYIEIRNDDMPIDPTGWWDKGSRTAQNG</sequence>
<evidence type="ECO:0000256" key="7">
    <source>
        <dbReference type="SAM" id="Coils"/>
    </source>
</evidence>
<dbReference type="RefSeq" id="WP_236113096.1">
    <property type="nucleotide sequence ID" value="NZ_JAKGTI010000001.1"/>
</dbReference>
<keyword evidence="2" id="KW-0645">Protease</keyword>
<dbReference type="EMBL" id="JAKGTI010000001">
    <property type="protein sequence ID" value="MCF4097534.1"/>
    <property type="molecule type" value="Genomic_DNA"/>
</dbReference>
<gene>
    <name evidence="10" type="ORF">L1I42_03405</name>
</gene>
<evidence type="ECO:0000256" key="2">
    <source>
        <dbReference type="ARBA" id="ARBA00022670"/>
    </source>
</evidence>
<evidence type="ECO:0000256" key="3">
    <source>
        <dbReference type="ARBA" id="ARBA00022723"/>
    </source>
</evidence>
<organism evidence="10 11">
    <name type="scientific">Maritalea mediterranea</name>
    <dbReference type="NCBI Taxonomy" id="2909667"/>
    <lineage>
        <taxon>Bacteria</taxon>
        <taxon>Pseudomonadati</taxon>
        <taxon>Pseudomonadota</taxon>
        <taxon>Alphaproteobacteria</taxon>
        <taxon>Hyphomicrobiales</taxon>
        <taxon>Devosiaceae</taxon>
        <taxon>Maritalea</taxon>
    </lineage>
</organism>
<comment type="cofactor">
    <cofactor evidence="1">
        <name>Zn(2+)</name>
        <dbReference type="ChEBI" id="CHEBI:29105"/>
    </cofactor>
</comment>
<evidence type="ECO:0000313" key="11">
    <source>
        <dbReference type="Proteomes" id="UP001201217"/>
    </source>
</evidence>
<evidence type="ECO:0000256" key="4">
    <source>
        <dbReference type="ARBA" id="ARBA00022801"/>
    </source>
</evidence>
<accession>A0ABS9E3T7</accession>
<keyword evidence="4" id="KW-0378">Hydrolase</keyword>
<evidence type="ECO:0000256" key="8">
    <source>
        <dbReference type="SAM" id="SignalP"/>
    </source>
</evidence>
<protein>
    <submittedName>
        <fullName evidence="10">Peptidoglycan DD-metalloendopeptidase family protein</fullName>
    </submittedName>
</protein>
<evidence type="ECO:0000259" key="9">
    <source>
        <dbReference type="Pfam" id="PF01551"/>
    </source>
</evidence>
<dbReference type="Pfam" id="PF01551">
    <property type="entry name" value="Peptidase_M23"/>
    <property type="match status" value="1"/>
</dbReference>
<dbReference type="Proteomes" id="UP001201217">
    <property type="component" value="Unassembled WGS sequence"/>
</dbReference>
<reference evidence="10 11" key="1">
    <citation type="submission" date="2022-01" db="EMBL/GenBank/DDBJ databases">
        <title>Maritalea mediterranea sp. nov., isolated from marine plastic residues from the Malva-rosa beach (Valencia, Spain).</title>
        <authorList>
            <person name="Vidal-Verdu A."/>
            <person name="Molina-Menor E."/>
            <person name="Pascual J."/>
            <person name="Pereto J."/>
            <person name="Porcar M."/>
        </authorList>
    </citation>
    <scope>NUCLEOTIDE SEQUENCE [LARGE SCALE GENOMIC DNA]</scope>
    <source>
        <strain evidence="10 11">P4.10X</strain>
    </source>
</reference>